<accession>A0ABP4C795</accession>
<feature type="domain" description="Cardiolipin synthase N-terminal" evidence="8">
    <location>
        <begin position="14"/>
        <end position="59"/>
    </location>
</feature>
<protein>
    <recommendedName>
        <fullName evidence="8">Cardiolipin synthase N-terminal domain-containing protein</fullName>
    </recommendedName>
</protein>
<evidence type="ECO:0000256" key="4">
    <source>
        <dbReference type="ARBA" id="ARBA00022989"/>
    </source>
</evidence>
<dbReference type="Proteomes" id="UP001500665">
    <property type="component" value="Unassembled WGS sequence"/>
</dbReference>
<name>A0ABP4C795_9ACTN</name>
<proteinExistence type="predicted"/>
<keyword evidence="5 7" id="KW-0472">Membrane</keyword>
<keyword evidence="6" id="KW-0175">Coiled coil</keyword>
<keyword evidence="2" id="KW-1003">Cell membrane</keyword>
<dbReference type="EMBL" id="BAAAHH010000024">
    <property type="protein sequence ID" value="GAA0960773.1"/>
    <property type="molecule type" value="Genomic_DNA"/>
</dbReference>
<reference evidence="10" key="1">
    <citation type="journal article" date="2019" name="Int. J. Syst. Evol. Microbiol.">
        <title>The Global Catalogue of Microorganisms (GCM) 10K type strain sequencing project: providing services to taxonomists for standard genome sequencing and annotation.</title>
        <authorList>
            <consortium name="The Broad Institute Genomics Platform"/>
            <consortium name="The Broad Institute Genome Sequencing Center for Infectious Disease"/>
            <person name="Wu L."/>
            <person name="Ma J."/>
        </authorList>
    </citation>
    <scope>NUCLEOTIDE SEQUENCE [LARGE SCALE GENOMIC DNA]</scope>
    <source>
        <strain evidence="10">JCM 10696</strain>
    </source>
</reference>
<feature type="transmembrane region" description="Helical" evidence="7">
    <location>
        <begin position="38"/>
        <end position="57"/>
    </location>
</feature>
<gene>
    <name evidence="9" type="ORF">GCM10009550_52400</name>
</gene>
<comment type="subcellular location">
    <subcellularLocation>
        <location evidence="1">Cell membrane</location>
        <topology evidence="1">Multi-pass membrane protein</topology>
    </subcellularLocation>
</comment>
<keyword evidence="3 7" id="KW-0812">Transmembrane</keyword>
<sequence>MPILFGGFSLLLVALWIYCIFDVVTTDARDCRNLPKPFWLLIVLVLPDVGSIAWLIAGRPRVVARAERLRPAAPTPPDDDEEFLRGLRERVEEQRRRAREQQDRADEQE</sequence>
<dbReference type="Pfam" id="PF13396">
    <property type="entry name" value="PLDc_N"/>
    <property type="match status" value="1"/>
</dbReference>
<evidence type="ECO:0000256" key="2">
    <source>
        <dbReference type="ARBA" id="ARBA00022475"/>
    </source>
</evidence>
<comment type="caution">
    <text evidence="9">The sequence shown here is derived from an EMBL/GenBank/DDBJ whole genome shotgun (WGS) entry which is preliminary data.</text>
</comment>
<evidence type="ECO:0000256" key="7">
    <source>
        <dbReference type="SAM" id="Phobius"/>
    </source>
</evidence>
<organism evidence="9 10">
    <name type="scientific">Actinocorallia libanotica</name>
    <dbReference type="NCBI Taxonomy" id="46162"/>
    <lineage>
        <taxon>Bacteria</taxon>
        <taxon>Bacillati</taxon>
        <taxon>Actinomycetota</taxon>
        <taxon>Actinomycetes</taxon>
        <taxon>Streptosporangiales</taxon>
        <taxon>Thermomonosporaceae</taxon>
        <taxon>Actinocorallia</taxon>
    </lineage>
</organism>
<evidence type="ECO:0000256" key="6">
    <source>
        <dbReference type="SAM" id="Coils"/>
    </source>
</evidence>
<evidence type="ECO:0000256" key="1">
    <source>
        <dbReference type="ARBA" id="ARBA00004651"/>
    </source>
</evidence>
<dbReference type="InterPro" id="IPR027379">
    <property type="entry name" value="CLS_N"/>
</dbReference>
<evidence type="ECO:0000313" key="10">
    <source>
        <dbReference type="Proteomes" id="UP001500665"/>
    </source>
</evidence>
<evidence type="ECO:0000259" key="8">
    <source>
        <dbReference type="Pfam" id="PF13396"/>
    </source>
</evidence>
<feature type="coiled-coil region" evidence="6">
    <location>
        <begin position="81"/>
        <end position="108"/>
    </location>
</feature>
<dbReference type="RefSeq" id="WP_344243615.1">
    <property type="nucleotide sequence ID" value="NZ_BAAAHH010000024.1"/>
</dbReference>
<evidence type="ECO:0000313" key="9">
    <source>
        <dbReference type="EMBL" id="GAA0960773.1"/>
    </source>
</evidence>
<evidence type="ECO:0000256" key="5">
    <source>
        <dbReference type="ARBA" id="ARBA00023136"/>
    </source>
</evidence>
<keyword evidence="10" id="KW-1185">Reference proteome</keyword>
<evidence type="ECO:0000256" key="3">
    <source>
        <dbReference type="ARBA" id="ARBA00022692"/>
    </source>
</evidence>
<keyword evidence="4 7" id="KW-1133">Transmembrane helix</keyword>